<dbReference type="GO" id="GO:0043716">
    <property type="term" value="F:2-hydroxy-3-keto-5-methylthiopentenyl-1-phosphate phosphatase activity"/>
    <property type="evidence" value="ECO:0007669"/>
    <property type="project" value="UniProtKB-UniRule"/>
</dbReference>
<dbReference type="NCBIfam" id="NF007103">
    <property type="entry name" value="PRK09552.1"/>
    <property type="match status" value="1"/>
</dbReference>
<dbReference type="SUPFAM" id="SSF56784">
    <property type="entry name" value="HAD-like"/>
    <property type="match status" value="1"/>
</dbReference>
<evidence type="ECO:0000256" key="1">
    <source>
        <dbReference type="ARBA" id="ARBA00022605"/>
    </source>
</evidence>
<dbReference type="PANTHER" id="PTHR28181">
    <property type="entry name" value="UPF0655 PROTEIN YCR015C"/>
    <property type="match status" value="1"/>
</dbReference>
<evidence type="ECO:0000256" key="2">
    <source>
        <dbReference type="ARBA" id="ARBA00022801"/>
    </source>
</evidence>
<dbReference type="AlphaFoldDB" id="A0A075RB60"/>
<sequence>MTKQLVLFCDFDGTITEKDNIVAIMRHFHPPGWEELTEQILTQQISIREGVGKLFSLLPSSLEHEITQFAVENARIRPGFAEFVDYCRQENVTLLITSGGIDFFVHPILAPFQLDGPIYCNGSDFSKERIKITWPHTCDEHCQTDCGMCKTTIIRSYDATGYTRVVIGDSITDLAGSRIADFVIARSFLLEKCQEENLSHKPFTTFYDVISIIKAIRAKQEGIVL</sequence>
<dbReference type="EMBL" id="CP007806">
    <property type="protein sequence ID" value="AIG28468.1"/>
    <property type="molecule type" value="Genomic_DNA"/>
</dbReference>
<evidence type="ECO:0000313" key="6">
    <source>
        <dbReference type="Proteomes" id="UP000005850"/>
    </source>
</evidence>
<dbReference type="InterPro" id="IPR017718">
    <property type="entry name" value="HAD-SF_hydro_IB_MtnX"/>
</dbReference>
<comment type="catalytic activity">
    <reaction evidence="4">
        <text>2-hydroxy-5-methylsulfanyl-3-oxopent-1-enyl phosphate + H2O = 1,2-dihydroxy-5-(methylsulfanyl)pent-1-en-3-one + phosphate</text>
        <dbReference type="Rhea" id="RHEA:14481"/>
        <dbReference type="ChEBI" id="CHEBI:15377"/>
        <dbReference type="ChEBI" id="CHEBI:43474"/>
        <dbReference type="ChEBI" id="CHEBI:49252"/>
        <dbReference type="ChEBI" id="CHEBI:59505"/>
        <dbReference type="EC" id="3.1.3.87"/>
    </reaction>
</comment>
<dbReference type="PANTHER" id="PTHR28181:SF2">
    <property type="entry name" value="PHOSPHORIC MONOESTER HYDROLASE"/>
    <property type="match status" value="1"/>
</dbReference>
<comment type="function">
    <text evidence="4">Dephosphorylates 2-hydroxy-3-keto-5-methylthiopentenyl-1-phosphate (HK-MTPenyl-1-P) yielding 1,2-dihydroxy-3-keto-5-methylthiopentene (DHK-MTPene).</text>
</comment>
<dbReference type="InterPro" id="IPR036412">
    <property type="entry name" value="HAD-like_sf"/>
</dbReference>
<accession>A0A075RB60</accession>
<dbReference type="Proteomes" id="UP000005850">
    <property type="component" value="Chromosome"/>
</dbReference>
<organism evidence="5 6">
    <name type="scientific">Brevibacillus laterosporus LMG 15441</name>
    <dbReference type="NCBI Taxonomy" id="1042163"/>
    <lineage>
        <taxon>Bacteria</taxon>
        <taxon>Bacillati</taxon>
        <taxon>Bacillota</taxon>
        <taxon>Bacilli</taxon>
        <taxon>Bacillales</taxon>
        <taxon>Paenibacillaceae</taxon>
        <taxon>Brevibacillus</taxon>
    </lineage>
</organism>
<gene>
    <name evidence="4" type="primary">mtnX</name>
    <name evidence="5" type="ORF">BRLA_c041930</name>
</gene>
<keyword evidence="6" id="KW-1185">Reference proteome</keyword>
<keyword evidence="2 4" id="KW-0378">Hydrolase</keyword>
<evidence type="ECO:0000256" key="4">
    <source>
        <dbReference type="HAMAP-Rule" id="MF_01680"/>
    </source>
</evidence>
<dbReference type="InterPro" id="IPR006384">
    <property type="entry name" value="HAD_hydro_PyrdxlP_Pase-like"/>
</dbReference>
<keyword evidence="3 4" id="KW-0486">Methionine biosynthesis</keyword>
<name>A0A075RB60_BRELA</name>
<dbReference type="HOGENOM" id="CLU_058495_2_1_9"/>
<dbReference type="Gene3D" id="3.40.50.1000">
    <property type="entry name" value="HAD superfamily/HAD-like"/>
    <property type="match status" value="1"/>
</dbReference>
<dbReference type="EC" id="3.1.3.87" evidence="4"/>
<dbReference type="RefSeq" id="WP_003334526.1">
    <property type="nucleotide sequence ID" value="NZ_CP007806.1"/>
</dbReference>
<dbReference type="InterPro" id="IPR023214">
    <property type="entry name" value="HAD_sf"/>
</dbReference>
<dbReference type="eggNOG" id="COG4359">
    <property type="taxonomic scope" value="Bacteria"/>
</dbReference>
<comment type="pathway">
    <text evidence="4">Amino-acid biosynthesis; L-methionine biosynthesis via salvage pathway; L-methionine from S-methyl-5-thio-alpha-D-ribose 1-phosphate: step 4/6.</text>
</comment>
<dbReference type="STRING" id="1042163.BRLA_c041930"/>
<comment type="similarity">
    <text evidence="4">Belongs to the HAD-like hydrolase superfamily. MtnX family.</text>
</comment>
<dbReference type="InterPro" id="IPR050849">
    <property type="entry name" value="HAD-like_hydrolase_phosphatase"/>
</dbReference>
<dbReference type="CDD" id="cd07524">
    <property type="entry name" value="HAD_Pase"/>
    <property type="match status" value="1"/>
</dbReference>
<keyword evidence="1 4" id="KW-0028">Amino-acid biosynthesis</keyword>
<dbReference type="KEGG" id="blr:BRLA_c041930"/>
<dbReference type="UniPathway" id="UPA00904">
    <property type="reaction ID" value="UER00877"/>
</dbReference>
<dbReference type="HAMAP" id="MF_01680">
    <property type="entry name" value="Salvage_MtnX"/>
    <property type="match status" value="1"/>
</dbReference>
<evidence type="ECO:0000313" key="5">
    <source>
        <dbReference type="EMBL" id="AIG28468.1"/>
    </source>
</evidence>
<reference evidence="5 6" key="1">
    <citation type="journal article" date="2011" name="J. Bacteriol.">
        <title>Genome sequence of Brevibacillus laterosporus LMG 15441, a pathogen of invertebrates.</title>
        <authorList>
            <person name="Djukic M."/>
            <person name="Poehlein A."/>
            <person name="Thurmer A."/>
            <person name="Daniel R."/>
        </authorList>
    </citation>
    <scope>NUCLEOTIDE SEQUENCE [LARGE SCALE GENOMIC DNA]</scope>
    <source>
        <strain evidence="5 6">LMG 15441</strain>
    </source>
</reference>
<dbReference type="NCBIfam" id="TIGR01488">
    <property type="entry name" value="HAD-SF-IB"/>
    <property type="match status" value="1"/>
</dbReference>
<dbReference type="NCBIfam" id="TIGR01489">
    <property type="entry name" value="DKMTPPase-SF"/>
    <property type="match status" value="1"/>
</dbReference>
<dbReference type="Pfam" id="PF12710">
    <property type="entry name" value="HAD"/>
    <property type="match status" value="1"/>
</dbReference>
<proteinExistence type="inferred from homology"/>
<protein>
    <recommendedName>
        <fullName evidence="4">2-hydroxy-3-keto-5-methylthiopentenyl-1-phosphate phosphatase</fullName>
        <shortName evidence="4">HK-MTPenyl-1-P phosphatase</shortName>
        <ecNumber evidence="4">3.1.3.87</ecNumber>
    </recommendedName>
</protein>
<evidence type="ECO:0000256" key="3">
    <source>
        <dbReference type="ARBA" id="ARBA00023167"/>
    </source>
</evidence>
<dbReference type="GO" id="GO:0019509">
    <property type="term" value="P:L-methionine salvage from methylthioadenosine"/>
    <property type="evidence" value="ECO:0007669"/>
    <property type="project" value="UniProtKB-UniRule"/>
</dbReference>
<dbReference type="Gene3D" id="3.90.1470.20">
    <property type="match status" value="1"/>
</dbReference>